<keyword evidence="1" id="KW-0472">Membrane</keyword>
<sequence>MRRVVTPLIEWAPALIAFCLTAVLLAGWLASYDEPVTPKAGLGYWLGIAGASMMALSLAYYIRKRLATGAKSARALPSWFRLHVISGVAGPALILFHCNFRLGAFNSNVALLSMGAVVASGVVGRYLYRFAYHSEMTALERVFAAWRLLHAPLCVVLIVSALVHIWAVHRF</sequence>
<dbReference type="Proteomes" id="UP000422569">
    <property type="component" value="Chromosome"/>
</dbReference>
<accession>A0A6B8MA76</accession>
<dbReference type="KEGG" id="mpar:F7D14_03640"/>
<feature type="transmembrane region" description="Helical" evidence="1">
    <location>
        <begin position="109"/>
        <end position="128"/>
    </location>
</feature>
<keyword evidence="1" id="KW-1133">Transmembrane helix</keyword>
<feature type="transmembrane region" description="Helical" evidence="1">
    <location>
        <begin position="82"/>
        <end position="103"/>
    </location>
</feature>
<dbReference type="EMBL" id="CP044331">
    <property type="protein sequence ID" value="QGM99528.1"/>
    <property type="molecule type" value="Genomic_DNA"/>
</dbReference>
<keyword evidence="1" id="KW-0812">Transmembrane</keyword>
<organism evidence="2 3">
    <name type="scientific">Methylocystis parvus</name>
    <dbReference type="NCBI Taxonomy" id="134"/>
    <lineage>
        <taxon>Bacteria</taxon>
        <taxon>Pseudomonadati</taxon>
        <taxon>Pseudomonadota</taxon>
        <taxon>Alphaproteobacteria</taxon>
        <taxon>Hyphomicrobiales</taxon>
        <taxon>Methylocystaceae</taxon>
        <taxon>Methylocystis</taxon>
    </lineage>
</organism>
<protein>
    <submittedName>
        <fullName evidence="2">Uncharacterized protein</fullName>
    </submittedName>
</protein>
<evidence type="ECO:0000256" key="1">
    <source>
        <dbReference type="SAM" id="Phobius"/>
    </source>
</evidence>
<feature type="transmembrane region" description="Helical" evidence="1">
    <location>
        <begin position="148"/>
        <end position="168"/>
    </location>
</feature>
<name>A0A6B8MA76_9HYPH</name>
<feature type="transmembrane region" description="Helical" evidence="1">
    <location>
        <begin position="42"/>
        <end position="62"/>
    </location>
</feature>
<evidence type="ECO:0000313" key="2">
    <source>
        <dbReference type="EMBL" id="QGM99528.1"/>
    </source>
</evidence>
<dbReference type="AlphaFoldDB" id="A0A6B8MA76"/>
<keyword evidence="3" id="KW-1185">Reference proteome</keyword>
<proteinExistence type="predicted"/>
<feature type="transmembrane region" description="Helical" evidence="1">
    <location>
        <begin position="12"/>
        <end position="30"/>
    </location>
</feature>
<gene>
    <name evidence="2" type="ORF">F7D14_03640</name>
</gene>
<reference evidence="2 3" key="1">
    <citation type="submission" date="2019-09" db="EMBL/GenBank/DDBJ databases">
        <title>Isolation and complete genome sequencing of Methylocystis species.</title>
        <authorList>
            <person name="Rumah B.L."/>
            <person name="Stead C.E."/>
            <person name="Stevens B.C."/>
            <person name="Minton N.P."/>
            <person name="Grosse-Honebrink A."/>
            <person name="Zhang Y."/>
        </authorList>
    </citation>
    <scope>NUCLEOTIDE SEQUENCE [LARGE SCALE GENOMIC DNA]</scope>
    <source>
        <strain evidence="2 3">BRCS2</strain>
    </source>
</reference>
<evidence type="ECO:0000313" key="3">
    <source>
        <dbReference type="Proteomes" id="UP000422569"/>
    </source>
</evidence>